<evidence type="ECO:0000313" key="1">
    <source>
        <dbReference type="EMBL" id="CAI9938458.1"/>
    </source>
</evidence>
<proteinExistence type="predicted"/>
<reference evidence="1" key="1">
    <citation type="submission" date="2023-06" db="EMBL/GenBank/DDBJ databases">
        <authorList>
            <person name="Kurt Z."/>
        </authorList>
    </citation>
    <scope>NUCLEOTIDE SEQUENCE</scope>
</reference>
<keyword evidence="3" id="KW-1185">Reference proteome</keyword>
<name>A0AA86UF61_9EUKA</name>
<dbReference type="Proteomes" id="UP001642409">
    <property type="component" value="Unassembled WGS sequence"/>
</dbReference>
<organism evidence="1">
    <name type="scientific">Hexamita inflata</name>
    <dbReference type="NCBI Taxonomy" id="28002"/>
    <lineage>
        <taxon>Eukaryota</taxon>
        <taxon>Metamonada</taxon>
        <taxon>Diplomonadida</taxon>
        <taxon>Hexamitidae</taxon>
        <taxon>Hexamitinae</taxon>
        <taxon>Hexamita</taxon>
    </lineage>
</organism>
<gene>
    <name evidence="1" type="ORF">HINF_LOCUS26103</name>
    <name evidence="2" type="ORF">HINF_LOCUS54644</name>
</gene>
<sequence>MQIQILNRTQNQVHLSIISLIRLSAFPSFAMLLETSWSSRVTMSFRFTLLQAWGFRQPANLPFWNQAPLLATTAFCSHFPKNSSLKYAEPQRWVIGRGNCKTDVVINDGRGNFNNYFTHYRNDVQIIDVRCLLLYMQHESSLHLFCFFFDLLYNRVLKTLAHMDIHWPKLYCTAPKIQVFLVVLIFSSSHKHQHNLVSSYSDSSIPGRLYRI</sequence>
<evidence type="ECO:0000313" key="2">
    <source>
        <dbReference type="EMBL" id="CAL6070627.1"/>
    </source>
</evidence>
<reference evidence="2 3" key="2">
    <citation type="submission" date="2024-07" db="EMBL/GenBank/DDBJ databases">
        <authorList>
            <person name="Akdeniz Z."/>
        </authorList>
    </citation>
    <scope>NUCLEOTIDE SEQUENCE [LARGE SCALE GENOMIC DNA]</scope>
</reference>
<comment type="caution">
    <text evidence="1">The sequence shown here is derived from an EMBL/GenBank/DDBJ whole genome shotgun (WGS) entry which is preliminary data.</text>
</comment>
<dbReference type="AlphaFoldDB" id="A0AA86UF61"/>
<accession>A0AA86UF61</accession>
<dbReference type="EMBL" id="CAXDID020000285">
    <property type="protein sequence ID" value="CAL6070627.1"/>
    <property type="molecule type" value="Genomic_DNA"/>
</dbReference>
<protein>
    <submittedName>
        <fullName evidence="2">Hypothetical_protein</fullName>
    </submittedName>
</protein>
<evidence type="ECO:0000313" key="3">
    <source>
        <dbReference type="Proteomes" id="UP001642409"/>
    </source>
</evidence>
<dbReference type="EMBL" id="CATOUU010000655">
    <property type="protein sequence ID" value="CAI9938458.1"/>
    <property type="molecule type" value="Genomic_DNA"/>
</dbReference>